<dbReference type="EMBL" id="JALAZD010000004">
    <property type="protein sequence ID" value="MCI0129209.1"/>
    <property type="molecule type" value="Genomic_DNA"/>
</dbReference>
<dbReference type="RefSeq" id="WP_281737152.1">
    <property type="nucleotide sequence ID" value="NZ_JAKETQ010000004.1"/>
</dbReference>
<proteinExistence type="predicted"/>
<organism evidence="3 4">
    <name type="scientific">Paradevosia shaoguanensis</name>
    <dbReference type="NCBI Taxonomy" id="1335043"/>
    <lineage>
        <taxon>Bacteria</taxon>
        <taxon>Pseudomonadati</taxon>
        <taxon>Pseudomonadota</taxon>
        <taxon>Alphaproteobacteria</taxon>
        <taxon>Hyphomicrobiales</taxon>
        <taxon>Devosiaceae</taxon>
        <taxon>Paradevosia</taxon>
    </lineage>
</organism>
<keyword evidence="4" id="KW-1185">Reference proteome</keyword>
<evidence type="ECO:0000313" key="4">
    <source>
        <dbReference type="Proteomes" id="UP001156140"/>
    </source>
</evidence>
<dbReference type="InterPro" id="IPR009628">
    <property type="entry name" value="Phage_tape_measure_N"/>
</dbReference>
<evidence type="ECO:0000313" key="3">
    <source>
        <dbReference type="EMBL" id="MCI0129209.1"/>
    </source>
</evidence>
<accession>A0AA41UF62</accession>
<sequence length="759" mass="80004">MSEVVTKLTIMADGSLRVLDAFEKGMEEAGRATDYTTGAVADFERRMARAAEQIAKGNAVTTQSIARKTAEQRAYERWSSTVDRTTALRIKLEREAAQAAVAASNAVTLGYASQEQALATLTALEQRHAAALAASVGDTRQIAGALGAQAAAADGAALSMKRLAASNDNASWQRRNLAFQLMDVSQMLALGQAPMMTLLQQGPQIAQIYSMEEGGVGRALKESASMAMGLVRAAWPVVLVVGAISAAFAGLTYEINKTAKHSVGLMDTIKATFQVIGEGAMTVAKPALDYFGGLWDAVWLRVVAGTKAFINWSTAQFLIMIDTIGTMVQSIPDAFIQAGEAAANGFLKGIAWMVNQALVSIQGVIDGLNSLLAFAGQNVVPPVFDPSKPFKLPELDLGGGDAGKRNGQRMNDLQRRSADYLTRDCAGEFFGAVASKAEANAIAADKALQKAAKAAEKEAERQRKAYESLTRSATQFIADQERQAQALGMTALEADKLRFSQELLNKAANDNIALTPRMRDELLGLADQMAVAQERTRQLTEAYNFGKSTLGSFFSDFKRELMNGTSLWDAFAQAGANALSSIADKALSMAADGIWDMIFRSFTGFGGGGFGSLGNGIGGGASFGGVLSFLASAKGNAFSNAPGLSAYSSTIVTRPTVFPFARGAGLMGEAGPEAIMPLKRTASGALGVQVANQNQANDNRPSVSIGDVVVSAPGASKDDAQAIAKAIRGELVDMLNARFPDAVQAVQKSPRARGTRYFG</sequence>
<protein>
    <submittedName>
        <fullName evidence="3">Phage tail length tape measure family protein</fullName>
    </submittedName>
</protein>
<reference evidence="3" key="1">
    <citation type="submission" date="2022-03" db="EMBL/GenBank/DDBJ databases">
        <title>The complete genome sequence of a Methyloterrigena soli.</title>
        <authorList>
            <person name="Zi Z."/>
        </authorList>
    </citation>
    <scope>NUCLEOTIDE SEQUENCE</scope>
    <source>
        <strain evidence="3">M48</strain>
    </source>
</reference>
<comment type="caution">
    <text evidence="3">The sequence shown here is derived from an EMBL/GenBank/DDBJ whole genome shotgun (WGS) entry which is preliminary data.</text>
</comment>
<evidence type="ECO:0000256" key="1">
    <source>
        <dbReference type="SAM" id="Coils"/>
    </source>
</evidence>
<feature type="domain" description="Bacteriophage tail tape measure N-terminal" evidence="2">
    <location>
        <begin position="160"/>
        <end position="260"/>
    </location>
</feature>
<dbReference type="AlphaFoldDB" id="A0AA41UF62"/>
<dbReference type="Proteomes" id="UP001156140">
    <property type="component" value="Unassembled WGS sequence"/>
</dbReference>
<evidence type="ECO:0000259" key="2">
    <source>
        <dbReference type="Pfam" id="PF06791"/>
    </source>
</evidence>
<gene>
    <name evidence="3" type="ORF">ML536_20445</name>
</gene>
<keyword evidence="1" id="KW-0175">Coiled coil</keyword>
<feature type="coiled-coil region" evidence="1">
    <location>
        <begin position="445"/>
        <end position="472"/>
    </location>
</feature>
<name>A0AA41UF62_9HYPH</name>
<dbReference type="Pfam" id="PF06791">
    <property type="entry name" value="TMP_2"/>
    <property type="match status" value="1"/>
</dbReference>